<feature type="compositionally biased region" description="Basic and acidic residues" evidence="5">
    <location>
        <begin position="200"/>
        <end position="211"/>
    </location>
</feature>
<dbReference type="PANTHER" id="PTHR24161:SF85">
    <property type="entry name" value="PALMITOYLTRANSFERASE HIP14"/>
    <property type="match status" value="1"/>
</dbReference>
<dbReference type="GO" id="GO:0019706">
    <property type="term" value="F:protein-cysteine S-palmitoyltransferase activity"/>
    <property type="evidence" value="ECO:0007669"/>
    <property type="project" value="UniProtKB-EC"/>
</dbReference>
<dbReference type="PROSITE" id="PS50297">
    <property type="entry name" value="ANK_REP_REGION"/>
    <property type="match status" value="1"/>
</dbReference>
<dbReference type="GeneID" id="59284737"/>
<dbReference type="PROSITE" id="PS50088">
    <property type="entry name" value="ANK_REPEAT"/>
    <property type="match status" value="1"/>
</dbReference>
<reference evidence="6 7" key="1">
    <citation type="journal article" date="2020" name="Genomics">
        <title>Complete, high-quality genomes from long-read metagenomic sequencing of two wolf lichen thalli reveals enigmatic genome architecture.</title>
        <authorList>
            <person name="McKenzie S.K."/>
            <person name="Walston R.F."/>
            <person name="Allen J.L."/>
        </authorList>
    </citation>
    <scope>NUCLEOTIDE SEQUENCE [LARGE SCALE GENOMIC DNA]</scope>
    <source>
        <strain evidence="6">WasteWater2</strain>
    </source>
</reference>
<organism evidence="6 7">
    <name type="scientific">Letharia columbiana</name>
    <dbReference type="NCBI Taxonomy" id="112416"/>
    <lineage>
        <taxon>Eukaryota</taxon>
        <taxon>Fungi</taxon>
        <taxon>Dikarya</taxon>
        <taxon>Ascomycota</taxon>
        <taxon>Pezizomycotina</taxon>
        <taxon>Lecanoromycetes</taxon>
        <taxon>OSLEUM clade</taxon>
        <taxon>Lecanoromycetidae</taxon>
        <taxon>Lecanorales</taxon>
        <taxon>Lecanorineae</taxon>
        <taxon>Parmeliaceae</taxon>
        <taxon>Letharia</taxon>
    </lineage>
</organism>
<dbReference type="RefSeq" id="XP_037167862.1">
    <property type="nucleotide sequence ID" value="XM_037304997.1"/>
</dbReference>
<dbReference type="Proteomes" id="UP000578531">
    <property type="component" value="Unassembled WGS sequence"/>
</dbReference>
<evidence type="ECO:0000313" key="7">
    <source>
        <dbReference type="Proteomes" id="UP000578531"/>
    </source>
</evidence>
<sequence length="211" mass="21734">MPTATLPTITTDQIDDLLYLARLGETTDLTAGVNLFAKSLSATPGIILTAAIDKDSGNGLLHMAAANGHTGLTRSTIGVRCGHNVDEGLDTLKELLTLSASNHALSLNLQNASGNTPLHWAALNGHLPAVKLLIEAGADPTVINKAGKDAVYEAEANEKNEVASWLLTEGKGLESAVGGSLDHIAPGVGGEGDAEGQLEEVMKEGGTEQQP</sequence>
<dbReference type="Gene3D" id="1.25.40.20">
    <property type="entry name" value="Ankyrin repeat-containing domain"/>
    <property type="match status" value="1"/>
</dbReference>
<evidence type="ECO:0000256" key="4">
    <source>
        <dbReference type="PROSITE-ProRule" id="PRU00023"/>
    </source>
</evidence>
<keyword evidence="2" id="KW-0677">Repeat</keyword>
<dbReference type="EC" id="2.3.1.225" evidence="1"/>
<dbReference type="OrthoDB" id="10057496at2759"/>
<evidence type="ECO:0000256" key="1">
    <source>
        <dbReference type="ARBA" id="ARBA00012210"/>
    </source>
</evidence>
<evidence type="ECO:0000256" key="2">
    <source>
        <dbReference type="ARBA" id="ARBA00022737"/>
    </source>
</evidence>
<accession>A0A8H6G130</accession>
<dbReference type="AlphaFoldDB" id="A0A8H6G130"/>
<dbReference type="SMART" id="SM00248">
    <property type="entry name" value="ANK"/>
    <property type="match status" value="2"/>
</dbReference>
<evidence type="ECO:0000313" key="6">
    <source>
        <dbReference type="EMBL" id="KAF6238563.1"/>
    </source>
</evidence>
<feature type="repeat" description="ANK" evidence="4">
    <location>
        <begin position="113"/>
        <end position="145"/>
    </location>
</feature>
<dbReference type="EMBL" id="JACCJC010000008">
    <property type="protein sequence ID" value="KAF6238563.1"/>
    <property type="molecule type" value="Genomic_DNA"/>
</dbReference>
<keyword evidence="7" id="KW-1185">Reference proteome</keyword>
<evidence type="ECO:0000256" key="5">
    <source>
        <dbReference type="SAM" id="MobiDB-lite"/>
    </source>
</evidence>
<dbReference type="SUPFAM" id="SSF48403">
    <property type="entry name" value="Ankyrin repeat"/>
    <property type="match status" value="1"/>
</dbReference>
<comment type="caution">
    <text evidence="6">The sequence shown here is derived from an EMBL/GenBank/DDBJ whole genome shotgun (WGS) entry which is preliminary data.</text>
</comment>
<keyword evidence="3 4" id="KW-0040">ANK repeat</keyword>
<dbReference type="InterPro" id="IPR036770">
    <property type="entry name" value="Ankyrin_rpt-contain_sf"/>
</dbReference>
<dbReference type="PANTHER" id="PTHR24161">
    <property type="entry name" value="ANK_REP_REGION DOMAIN-CONTAINING PROTEIN-RELATED"/>
    <property type="match status" value="1"/>
</dbReference>
<proteinExistence type="predicted"/>
<dbReference type="Pfam" id="PF12796">
    <property type="entry name" value="Ank_2"/>
    <property type="match status" value="1"/>
</dbReference>
<evidence type="ECO:0000256" key="3">
    <source>
        <dbReference type="ARBA" id="ARBA00023043"/>
    </source>
</evidence>
<name>A0A8H6G130_9LECA</name>
<feature type="region of interest" description="Disordered" evidence="5">
    <location>
        <begin position="183"/>
        <end position="211"/>
    </location>
</feature>
<protein>
    <recommendedName>
        <fullName evidence="1">protein S-acyltransferase</fullName>
        <ecNumber evidence="1">2.3.1.225</ecNumber>
    </recommendedName>
</protein>
<dbReference type="InterPro" id="IPR002110">
    <property type="entry name" value="Ankyrin_rpt"/>
</dbReference>
<gene>
    <name evidence="6" type="ORF">HO173_003068</name>
</gene>